<dbReference type="Proteomes" id="UP001352223">
    <property type="component" value="Unassembled WGS sequence"/>
</dbReference>
<dbReference type="EMBL" id="JAOZYB010000214">
    <property type="protein sequence ID" value="MEB3963116.1"/>
    <property type="molecule type" value="Genomic_DNA"/>
</dbReference>
<sequence>MDPRQLTYTFICDWLNYMTQITDNKFVVVAEGTTYEEAVENAAKAILDFFPNVAEYATPKTLWDHERGVVRLTEFYGNISGYLVDRDTYDYIRA</sequence>
<organism evidence="1 2">
    <name type="scientific">Streptomyces kunmingensis</name>
    <dbReference type="NCBI Taxonomy" id="68225"/>
    <lineage>
        <taxon>Bacteria</taxon>
        <taxon>Bacillati</taxon>
        <taxon>Actinomycetota</taxon>
        <taxon>Actinomycetes</taxon>
        <taxon>Kitasatosporales</taxon>
        <taxon>Streptomycetaceae</taxon>
        <taxon>Streptomyces</taxon>
    </lineage>
</organism>
<name>A0ABU6CEI7_9ACTN</name>
<evidence type="ECO:0000313" key="2">
    <source>
        <dbReference type="Proteomes" id="UP001352223"/>
    </source>
</evidence>
<accession>A0ABU6CEI7</accession>
<evidence type="ECO:0000313" key="1">
    <source>
        <dbReference type="EMBL" id="MEB3963116.1"/>
    </source>
</evidence>
<protein>
    <submittedName>
        <fullName evidence="1">Uncharacterized protein</fullName>
    </submittedName>
</protein>
<keyword evidence="2" id="KW-1185">Reference proteome</keyword>
<reference evidence="1 2" key="1">
    <citation type="submission" date="2022-10" db="EMBL/GenBank/DDBJ databases">
        <authorList>
            <person name="Xie J."/>
            <person name="Shen N."/>
        </authorList>
    </citation>
    <scope>NUCLEOTIDE SEQUENCE [LARGE SCALE GENOMIC DNA]</scope>
    <source>
        <strain evidence="1 2">DSM 41681</strain>
    </source>
</reference>
<dbReference type="RefSeq" id="WP_324770794.1">
    <property type="nucleotide sequence ID" value="NZ_BAAATS010000051.1"/>
</dbReference>
<comment type="caution">
    <text evidence="1">The sequence shown here is derived from an EMBL/GenBank/DDBJ whole genome shotgun (WGS) entry which is preliminary data.</text>
</comment>
<gene>
    <name evidence="1" type="ORF">OKJ48_23115</name>
</gene>
<proteinExistence type="predicted"/>